<dbReference type="Pfam" id="PF01094">
    <property type="entry name" value="ANF_receptor"/>
    <property type="match status" value="1"/>
</dbReference>
<evidence type="ECO:0000256" key="4">
    <source>
        <dbReference type="ARBA" id="ARBA00022448"/>
    </source>
</evidence>
<keyword evidence="9 15" id="KW-0472">Membrane</keyword>
<dbReference type="Pfam" id="PF00060">
    <property type="entry name" value="Lig_chan"/>
    <property type="match status" value="1"/>
</dbReference>
<evidence type="ECO:0000256" key="5">
    <source>
        <dbReference type="ARBA" id="ARBA00022692"/>
    </source>
</evidence>
<dbReference type="FunFam" id="3.40.190.10:FF:000195">
    <property type="entry name" value="Glutamate receptor 2.7"/>
    <property type="match status" value="1"/>
</dbReference>
<evidence type="ECO:0000256" key="1">
    <source>
        <dbReference type="ARBA" id="ARBA00004141"/>
    </source>
</evidence>
<dbReference type="OrthoDB" id="5984008at2759"/>
<keyword evidence="5 17" id="KW-0812">Transmembrane</keyword>
<dbReference type="InterPro" id="IPR019594">
    <property type="entry name" value="Glu/Gly-bd"/>
</dbReference>
<gene>
    <name evidence="21" type="primary">LOC111496140</name>
</gene>
<dbReference type="KEGG" id="cmax:111496140"/>
<keyword evidence="11" id="KW-0325">Glycoprotein</keyword>
<evidence type="ECO:0000256" key="17">
    <source>
        <dbReference type="SAM" id="Phobius"/>
    </source>
</evidence>
<dbReference type="FunFam" id="1.10.287.70:FF:000037">
    <property type="entry name" value="Glutamate receptor"/>
    <property type="match status" value="1"/>
</dbReference>
<proteinExistence type="inferred from homology"/>
<feature type="chain" id="PRO_5026868568" description="Glutamate receptor" evidence="18">
    <location>
        <begin position="25"/>
        <end position="910"/>
    </location>
</feature>
<evidence type="ECO:0000256" key="16">
    <source>
        <dbReference type="PIRSR" id="PIRSR037090-50"/>
    </source>
</evidence>
<dbReference type="InterPro" id="IPR001828">
    <property type="entry name" value="ANF_lig-bd_rcpt"/>
</dbReference>
<dbReference type="RefSeq" id="XP_023002220.1">
    <property type="nucleotide sequence ID" value="XM_023146452.1"/>
</dbReference>
<dbReference type="CDD" id="cd13686">
    <property type="entry name" value="GluR_Plant"/>
    <property type="match status" value="1"/>
</dbReference>
<dbReference type="PANTHER" id="PTHR34836:SF1">
    <property type="entry name" value="OS09G0428600 PROTEIN"/>
    <property type="match status" value="1"/>
</dbReference>
<keyword evidence="7 17" id="KW-1133">Transmembrane helix</keyword>
<dbReference type="InterPro" id="IPR015683">
    <property type="entry name" value="Ionotropic_Glu_rcpt"/>
</dbReference>
<evidence type="ECO:0000256" key="18">
    <source>
        <dbReference type="SAM" id="SignalP"/>
    </source>
</evidence>
<evidence type="ECO:0000256" key="13">
    <source>
        <dbReference type="ARBA" id="ARBA00023303"/>
    </source>
</evidence>
<dbReference type="Gene3D" id="3.40.50.2300">
    <property type="match status" value="3"/>
</dbReference>
<feature type="signal peptide" evidence="18">
    <location>
        <begin position="1"/>
        <end position="24"/>
    </location>
</feature>
<dbReference type="InterPro" id="IPR044440">
    <property type="entry name" value="GABAb_receptor_plant_PBP1"/>
</dbReference>
<evidence type="ECO:0000256" key="9">
    <source>
        <dbReference type="ARBA" id="ARBA00023136"/>
    </source>
</evidence>
<keyword evidence="20" id="KW-1185">Reference proteome</keyword>
<name>A0A6J1KNC4_CUCMA</name>
<evidence type="ECO:0000256" key="10">
    <source>
        <dbReference type="ARBA" id="ARBA00023170"/>
    </source>
</evidence>
<evidence type="ECO:0000256" key="6">
    <source>
        <dbReference type="ARBA" id="ARBA00022729"/>
    </source>
</evidence>
<sequence>MRRRKGVKLGGLWVLFMVLAAAMAAEEEEKTAAAVEVKVGVVLNPNAFGKMGMACISMALSDFYASRSHYRTRVILKTVDSNGTVVDAAAAALDLIKKEEVQAIIGPKTSMQASFVIDVGAKAHVPIISFSATRPSLTSHRSSFFFRAAQDDASQVKAIGSIVKAFKWRRVVPIYVDDMFGDGIIPYLIDALQNVNAHVPYQSIISPTATDDQIIGELYKLMTMQTRVFVVHMLHGLASRIFIKAKQIGMLNKGYVWIVTNSITNELDSINHSIESMQGVIGIKTYVPRTQKLEAFEDSWQKRFVKYYPTIEHIPELDVFGLWAYDAAWALNIAVEEAGIDSLRYSPANVKVLKMNSSNYLHNLGVNQNGVRLRDRLSNVTFDGLAGKFVLRNGQLESAVFEIVNVIGNGRRNVGFWSPESGLTRTLEGLGGGGGLKSVIWPGDPGHRPKGWEVSTAERKLRVVVPVKDGFWEFVSIVHDAKTNTTKVSGYCIEVFKAVVEALPYAVGYELIPFHKTAAEPGGTYNDLVYQIYLGNFDALVGDLTIRANRSKYIDYTLPFAESGVSLVVPIKSVKNTNAWVFIQPLKGRLWSLTGGFFLIMALVVWVLEHRINEDFRGHPLNQICTSLWYSFSTMVFAHREITFNNWTRFVVIIWLFVVLIITQSYTASLASYLTVQEFKPAVTDIHQLQRNGEFVGHKVGSFIREILKSLEFDESQLRTYRTAEELHELLSKGSSNGGISAAMDEIPYIKLFLAKYCSQYTTTEPTYKADGFGFGFPIGSALASDISRAILEVTESDRMREIENAWFKKVRECSVSEASQLSSTRLSVDSFWALFVIVAGVSAVCIICYIVKFLYDERGLWWYTNAPKRQRFHQVGRKFMDRDARAYRLQRRAFRNGIRVHPDHHPPAN</sequence>
<organism evidence="20 21">
    <name type="scientific">Cucurbita maxima</name>
    <name type="common">Pumpkin</name>
    <name type="synonym">Winter squash</name>
    <dbReference type="NCBI Taxonomy" id="3661"/>
    <lineage>
        <taxon>Eukaryota</taxon>
        <taxon>Viridiplantae</taxon>
        <taxon>Streptophyta</taxon>
        <taxon>Embryophyta</taxon>
        <taxon>Tracheophyta</taxon>
        <taxon>Spermatophyta</taxon>
        <taxon>Magnoliopsida</taxon>
        <taxon>eudicotyledons</taxon>
        <taxon>Gunneridae</taxon>
        <taxon>Pentapetalae</taxon>
        <taxon>rosids</taxon>
        <taxon>fabids</taxon>
        <taxon>Cucurbitales</taxon>
        <taxon>Cucurbitaceae</taxon>
        <taxon>Cucurbiteae</taxon>
        <taxon>Cucurbita</taxon>
    </lineage>
</organism>
<keyword evidence="4 15" id="KW-0813">Transport</keyword>
<comment type="function">
    <text evidence="14">Glutamate-gated receptor that probably acts as a non-selective cation channel. May be involved in light-signal transduction and calcium homeostasis via the regulation of calcium influx into cells.</text>
</comment>
<accession>A0A6J1KNC4</accession>
<dbReference type="Proteomes" id="UP000504608">
    <property type="component" value="Unplaced"/>
</dbReference>
<dbReference type="InterPro" id="IPR028082">
    <property type="entry name" value="Peripla_BP_I"/>
</dbReference>
<keyword evidence="8 15" id="KW-0406">Ion transport</keyword>
<dbReference type="PIRSF" id="PIRSF037090">
    <property type="entry name" value="Iontro_Glu-like_rcpt_pln"/>
    <property type="match status" value="1"/>
</dbReference>
<dbReference type="Gene3D" id="3.40.190.10">
    <property type="entry name" value="Periplasmic binding protein-like II"/>
    <property type="match status" value="2"/>
</dbReference>
<feature type="disulfide bond" evidence="16">
    <location>
        <begin position="758"/>
        <end position="814"/>
    </location>
</feature>
<keyword evidence="6 18" id="KW-0732">Signal</keyword>
<dbReference type="GO" id="GO:0016020">
    <property type="term" value="C:membrane"/>
    <property type="evidence" value="ECO:0007669"/>
    <property type="project" value="UniProtKB-SubCell"/>
</dbReference>
<evidence type="ECO:0000256" key="15">
    <source>
        <dbReference type="PIRNR" id="PIRNR037090"/>
    </source>
</evidence>
<feature type="domain" description="Ionotropic glutamate receptor C-terminal" evidence="19">
    <location>
        <begin position="460"/>
        <end position="810"/>
    </location>
</feature>
<keyword evidence="12 15" id="KW-1071">Ligand-gated ion channel</keyword>
<dbReference type="PANTHER" id="PTHR34836">
    <property type="entry name" value="OS06G0188250 PROTEIN"/>
    <property type="match status" value="1"/>
</dbReference>
<feature type="transmembrane region" description="Helical" evidence="17">
    <location>
        <begin position="650"/>
        <end position="674"/>
    </location>
</feature>
<evidence type="ECO:0000313" key="21">
    <source>
        <dbReference type="RefSeq" id="XP_023002220.1"/>
    </source>
</evidence>
<evidence type="ECO:0000313" key="20">
    <source>
        <dbReference type="Proteomes" id="UP000504608"/>
    </source>
</evidence>
<evidence type="ECO:0000256" key="7">
    <source>
        <dbReference type="ARBA" id="ARBA00022989"/>
    </source>
</evidence>
<dbReference type="InterPro" id="IPR017103">
    <property type="entry name" value="Iontropic_Glu_rcpt_pln"/>
</dbReference>
<dbReference type="InterPro" id="IPR001320">
    <property type="entry name" value="Iontro_rcpt_C"/>
</dbReference>
<dbReference type="AlphaFoldDB" id="A0A6J1KNC4"/>
<protein>
    <recommendedName>
        <fullName evidence="15">Glutamate receptor</fullName>
    </recommendedName>
</protein>
<dbReference type="GeneID" id="111496140"/>
<dbReference type="SUPFAM" id="SSF53822">
    <property type="entry name" value="Periplasmic binding protein-like I"/>
    <property type="match status" value="1"/>
</dbReference>
<comment type="subunit">
    <text evidence="3">May form heteromers.</text>
</comment>
<keyword evidence="13 15" id="KW-0407">Ion channel</keyword>
<evidence type="ECO:0000256" key="12">
    <source>
        <dbReference type="ARBA" id="ARBA00023286"/>
    </source>
</evidence>
<dbReference type="FunFam" id="3.40.50.2300:FF:000188">
    <property type="entry name" value="Glutamate receptor"/>
    <property type="match status" value="1"/>
</dbReference>
<evidence type="ECO:0000256" key="8">
    <source>
        <dbReference type="ARBA" id="ARBA00023065"/>
    </source>
</evidence>
<dbReference type="Pfam" id="PF10613">
    <property type="entry name" value="Lig_chan-Glu_bd"/>
    <property type="match status" value="1"/>
</dbReference>
<dbReference type="CDD" id="cd19990">
    <property type="entry name" value="PBP1_GABAb_receptor_plant"/>
    <property type="match status" value="1"/>
</dbReference>
<reference evidence="21" key="1">
    <citation type="submission" date="2025-08" db="UniProtKB">
        <authorList>
            <consortium name="RefSeq"/>
        </authorList>
    </citation>
    <scope>IDENTIFICATION</scope>
    <source>
        <tissue evidence="21">Young leaves</tissue>
    </source>
</reference>
<feature type="transmembrane region" description="Helical" evidence="17">
    <location>
        <begin position="832"/>
        <end position="852"/>
    </location>
</feature>
<comment type="function">
    <text evidence="15">Glutamate-gated receptor that probably acts as non-selective cation channel.</text>
</comment>
<evidence type="ECO:0000259" key="19">
    <source>
        <dbReference type="SMART" id="SM00079"/>
    </source>
</evidence>
<evidence type="ECO:0000256" key="14">
    <source>
        <dbReference type="ARBA" id="ARBA00049638"/>
    </source>
</evidence>
<dbReference type="Gene3D" id="1.10.287.70">
    <property type="match status" value="1"/>
</dbReference>
<dbReference type="FunFam" id="3.40.190.10:FF:000103">
    <property type="entry name" value="Glutamate receptor"/>
    <property type="match status" value="1"/>
</dbReference>
<comment type="similarity">
    <text evidence="2 15">Belongs to the glutamate-gated ion channel (TC 1.A.10.1) family.</text>
</comment>
<evidence type="ECO:0000256" key="2">
    <source>
        <dbReference type="ARBA" id="ARBA00008685"/>
    </source>
</evidence>
<keyword evidence="10 15" id="KW-0675">Receptor</keyword>
<evidence type="ECO:0000256" key="3">
    <source>
        <dbReference type="ARBA" id="ARBA00011095"/>
    </source>
</evidence>
<keyword evidence="16" id="KW-1015">Disulfide bond</keyword>
<feature type="transmembrane region" description="Helical" evidence="17">
    <location>
        <begin position="590"/>
        <end position="608"/>
    </location>
</feature>
<dbReference type="GO" id="GO:0015276">
    <property type="term" value="F:ligand-gated monoatomic ion channel activity"/>
    <property type="evidence" value="ECO:0007669"/>
    <property type="project" value="InterPro"/>
</dbReference>
<dbReference type="SUPFAM" id="SSF53850">
    <property type="entry name" value="Periplasmic binding protein-like II"/>
    <property type="match status" value="1"/>
</dbReference>
<evidence type="ECO:0000256" key="11">
    <source>
        <dbReference type="ARBA" id="ARBA00023180"/>
    </source>
</evidence>
<dbReference type="SMART" id="SM00079">
    <property type="entry name" value="PBPe"/>
    <property type="match status" value="1"/>
</dbReference>
<comment type="subcellular location">
    <subcellularLocation>
        <location evidence="1">Membrane</location>
        <topology evidence="1">Multi-pass membrane protein</topology>
    </subcellularLocation>
</comment>